<dbReference type="Proteomes" id="UP000000483">
    <property type="component" value="Chromosome"/>
</dbReference>
<dbReference type="CDD" id="cd08514">
    <property type="entry name" value="PBP2_AppA_like"/>
    <property type="match status" value="1"/>
</dbReference>
<dbReference type="InterPro" id="IPR030678">
    <property type="entry name" value="Peptide/Ni-bd"/>
</dbReference>
<name>F2NIL1_DESAR</name>
<dbReference type="PANTHER" id="PTHR30290">
    <property type="entry name" value="PERIPLASMIC BINDING COMPONENT OF ABC TRANSPORTER"/>
    <property type="match status" value="1"/>
</dbReference>
<accession>F2NIL1</accession>
<evidence type="ECO:0000256" key="1">
    <source>
        <dbReference type="ARBA" id="ARBA00005695"/>
    </source>
</evidence>
<dbReference type="Gene3D" id="3.40.190.10">
    <property type="entry name" value="Periplasmic binding protein-like II"/>
    <property type="match status" value="1"/>
</dbReference>
<dbReference type="GO" id="GO:0015833">
    <property type="term" value="P:peptide transport"/>
    <property type="evidence" value="ECO:0007669"/>
    <property type="project" value="TreeGrafter"/>
</dbReference>
<evidence type="ECO:0000256" key="2">
    <source>
        <dbReference type="ARBA" id="ARBA00022448"/>
    </source>
</evidence>
<dbReference type="STRING" id="880072.Desac_2671"/>
<dbReference type="GO" id="GO:0043190">
    <property type="term" value="C:ATP-binding cassette (ABC) transporter complex"/>
    <property type="evidence" value="ECO:0007669"/>
    <property type="project" value="InterPro"/>
</dbReference>
<comment type="similarity">
    <text evidence="1">Belongs to the bacterial solute-binding protein 5 family.</text>
</comment>
<evidence type="ECO:0000313" key="6">
    <source>
        <dbReference type="Proteomes" id="UP000000483"/>
    </source>
</evidence>
<feature type="domain" description="Solute-binding protein family 5" evidence="4">
    <location>
        <begin position="100"/>
        <end position="463"/>
    </location>
</feature>
<protein>
    <submittedName>
        <fullName evidence="5">ABC-type transporter, periplasmic subunit</fullName>
    </submittedName>
</protein>
<dbReference type="EMBL" id="CP002629">
    <property type="protein sequence ID" value="AEB10486.1"/>
    <property type="molecule type" value="Genomic_DNA"/>
</dbReference>
<organism evidence="5 6">
    <name type="scientific">Desulfobacca acetoxidans (strain ATCC 700848 / DSM 11109 / ASRB2)</name>
    <dbReference type="NCBI Taxonomy" id="880072"/>
    <lineage>
        <taxon>Bacteria</taxon>
        <taxon>Pseudomonadati</taxon>
        <taxon>Thermodesulfobacteriota</taxon>
        <taxon>Desulfobaccia</taxon>
        <taxon>Desulfobaccales</taxon>
        <taxon>Desulfobaccaceae</taxon>
        <taxon>Desulfobacca</taxon>
    </lineage>
</organism>
<evidence type="ECO:0000256" key="3">
    <source>
        <dbReference type="ARBA" id="ARBA00022729"/>
    </source>
</evidence>
<reference evidence="5 6" key="1">
    <citation type="journal article" date="2011" name="Stand. Genomic Sci.">
        <title>Complete genome sequence of the acetate-degrading sulfate reducer Desulfobacca acetoxidans type strain (ASRB2).</title>
        <authorList>
            <person name="Goker M."/>
            <person name="Teshima H."/>
            <person name="Lapidus A."/>
            <person name="Nolan M."/>
            <person name="Lucas S."/>
            <person name="Hammon N."/>
            <person name="Deshpande S."/>
            <person name="Cheng J.F."/>
            <person name="Tapia R."/>
            <person name="Han C."/>
            <person name="Goodwin L."/>
            <person name="Pitluck S."/>
            <person name="Huntemann M."/>
            <person name="Liolios K."/>
            <person name="Ivanova N."/>
            <person name="Pagani I."/>
            <person name="Mavromatis K."/>
            <person name="Ovchinikova G."/>
            <person name="Pati A."/>
            <person name="Chen A."/>
            <person name="Palaniappan K."/>
            <person name="Land M."/>
            <person name="Hauser L."/>
            <person name="Brambilla E.M."/>
            <person name="Rohde M."/>
            <person name="Spring S."/>
            <person name="Detter J.C."/>
            <person name="Woyke T."/>
            <person name="Bristow J."/>
            <person name="Eisen J.A."/>
            <person name="Markowitz V."/>
            <person name="Hugenholtz P."/>
            <person name="Kyrpides N.C."/>
            <person name="Klenk H.P."/>
        </authorList>
    </citation>
    <scope>NUCLEOTIDE SEQUENCE [LARGE SCALE GENOMIC DNA]</scope>
    <source>
        <strain evidence="6">ATCC 700848 / DSM 11109 / ASRB2</strain>
    </source>
</reference>
<dbReference type="InterPro" id="IPR039424">
    <property type="entry name" value="SBP_5"/>
</dbReference>
<proteinExistence type="inferred from homology"/>
<dbReference type="GO" id="GO:1904680">
    <property type="term" value="F:peptide transmembrane transporter activity"/>
    <property type="evidence" value="ECO:0007669"/>
    <property type="project" value="TreeGrafter"/>
</dbReference>
<dbReference type="InterPro" id="IPR000914">
    <property type="entry name" value="SBP_5_dom"/>
</dbReference>
<dbReference type="PIRSF" id="PIRSF002741">
    <property type="entry name" value="MppA"/>
    <property type="match status" value="1"/>
</dbReference>
<dbReference type="GO" id="GO:0030288">
    <property type="term" value="C:outer membrane-bounded periplasmic space"/>
    <property type="evidence" value="ECO:0007669"/>
    <property type="project" value="UniProtKB-ARBA"/>
</dbReference>
<sequence length="560" mass="63397">MRLFARMRCTTRRKALSGQSVLMLCLLAGMALLLGCQQGSESPPPPVGRDTGPAYGDLFIDGSIGDASTLIPPLASDSASHGIASLVYNGLVKYNGDLQLVGDLAESWEISPDGLTITFSLRRGVRWHDGAPFTAQDVLFTYQLMVDPKTPTAYSGDYKQVRRAEAPDDYTFRVTYPRPFAPALGSWGLAILPKHLLSGQDITRSPLSRHPIGTGPYRFKSWKTQDRIVLTSNPDYFAGRPYLNGYISMVKPDQATIFLELKAGNIDRMGLTPLQYLRQTEYPRFAKMYNKYKYTAFAYTYLGYNLEDPKFKDRRVRQALTSAINKQEIIDGVLLGLGVPAVGPYKPETWFANPDVPTFPYNPEKAKTLLAEVGWRLNAHGVQEKDGQPFAFTILTNQGNEVRVRTAEIIQRRLKEVGIQVNIRTVEWAAFLKEFIEKGRFEAVLLGWTTGQDPDVYDIWHSSKSRPGELNFIHYHNPEVDRLLDQGRHTFDQTKRKACYFRFQEILAEDQPYTFLFVPEALPAISQRFRGIKPAPAGIDYNFVEWYVPLGDQKYRFSLE</sequence>
<dbReference type="FunFam" id="3.10.105.10:FF:000006">
    <property type="entry name" value="Peptide ABC transporter substrate-binding protein"/>
    <property type="match status" value="1"/>
</dbReference>
<dbReference type="KEGG" id="dao:Desac_2671"/>
<keyword evidence="2" id="KW-0813">Transport</keyword>
<dbReference type="Pfam" id="PF00496">
    <property type="entry name" value="SBP_bac_5"/>
    <property type="match status" value="1"/>
</dbReference>
<dbReference type="HOGENOM" id="CLU_017028_8_6_7"/>
<keyword evidence="3" id="KW-0732">Signal</keyword>
<evidence type="ECO:0000259" key="4">
    <source>
        <dbReference type="Pfam" id="PF00496"/>
    </source>
</evidence>
<dbReference type="PANTHER" id="PTHR30290:SF38">
    <property type="entry name" value="D,D-DIPEPTIDE-BINDING PERIPLASMIC PROTEIN DDPA-RELATED"/>
    <property type="match status" value="1"/>
</dbReference>
<reference evidence="6" key="2">
    <citation type="submission" date="2011-03" db="EMBL/GenBank/DDBJ databases">
        <title>The complete genome of Desulfobacca acetoxidans DSM 11109.</title>
        <authorList>
            <consortium name="US DOE Joint Genome Institute (JGI-PGF)"/>
            <person name="Lucas S."/>
            <person name="Copeland A."/>
            <person name="Lapidus A."/>
            <person name="Bruce D."/>
            <person name="Goodwin L."/>
            <person name="Pitluck S."/>
            <person name="Peters L."/>
            <person name="Kyrpides N."/>
            <person name="Mavromatis K."/>
            <person name="Ivanova N."/>
            <person name="Ovchinnikova G."/>
            <person name="Teshima H."/>
            <person name="Detter J.C."/>
            <person name="Han C."/>
            <person name="Land M."/>
            <person name="Hauser L."/>
            <person name="Markowitz V."/>
            <person name="Cheng J.-F."/>
            <person name="Hugenholtz P."/>
            <person name="Woyke T."/>
            <person name="Wu D."/>
            <person name="Spring S."/>
            <person name="Schueler E."/>
            <person name="Brambilla E."/>
            <person name="Klenk H.-P."/>
            <person name="Eisen J.A."/>
        </authorList>
    </citation>
    <scope>NUCLEOTIDE SEQUENCE [LARGE SCALE GENOMIC DNA]</scope>
    <source>
        <strain evidence="6">ATCC 700848 / DSM 11109 / ASRB2</strain>
    </source>
</reference>
<gene>
    <name evidence="5" type="ordered locus">Desac_2671</name>
</gene>
<evidence type="ECO:0000313" key="5">
    <source>
        <dbReference type="EMBL" id="AEB10486.1"/>
    </source>
</evidence>
<dbReference type="AlphaFoldDB" id="F2NIL1"/>
<keyword evidence="6" id="KW-1185">Reference proteome</keyword>
<dbReference type="Gene3D" id="3.10.105.10">
    <property type="entry name" value="Dipeptide-binding Protein, Domain 3"/>
    <property type="match status" value="1"/>
</dbReference>
<dbReference type="Gene3D" id="3.90.76.10">
    <property type="entry name" value="Dipeptide-binding Protein, Domain 1"/>
    <property type="match status" value="1"/>
</dbReference>
<dbReference type="SUPFAM" id="SSF53850">
    <property type="entry name" value="Periplasmic binding protein-like II"/>
    <property type="match status" value="1"/>
</dbReference>
<dbReference type="eggNOG" id="COG0747">
    <property type="taxonomic scope" value="Bacteria"/>
</dbReference>